<name>A0A426XR34_ENSVE</name>
<dbReference type="Proteomes" id="UP000287651">
    <property type="component" value="Unassembled WGS sequence"/>
</dbReference>
<organism evidence="1 2">
    <name type="scientific">Ensete ventricosum</name>
    <name type="common">Abyssinian banana</name>
    <name type="synonym">Musa ensete</name>
    <dbReference type="NCBI Taxonomy" id="4639"/>
    <lineage>
        <taxon>Eukaryota</taxon>
        <taxon>Viridiplantae</taxon>
        <taxon>Streptophyta</taxon>
        <taxon>Embryophyta</taxon>
        <taxon>Tracheophyta</taxon>
        <taxon>Spermatophyta</taxon>
        <taxon>Magnoliopsida</taxon>
        <taxon>Liliopsida</taxon>
        <taxon>Zingiberales</taxon>
        <taxon>Musaceae</taxon>
        <taxon>Ensete</taxon>
    </lineage>
</organism>
<evidence type="ECO:0000313" key="1">
    <source>
        <dbReference type="EMBL" id="RRT41891.1"/>
    </source>
</evidence>
<reference evidence="1 2" key="1">
    <citation type="journal article" date="2014" name="Agronomy (Basel)">
        <title>A Draft Genome Sequence for Ensete ventricosum, the Drought-Tolerant Tree Against Hunger.</title>
        <authorList>
            <person name="Harrison J."/>
            <person name="Moore K.A."/>
            <person name="Paszkiewicz K."/>
            <person name="Jones T."/>
            <person name="Grant M."/>
            <person name="Ambacheew D."/>
            <person name="Muzemil S."/>
            <person name="Studholme D.J."/>
        </authorList>
    </citation>
    <scope>NUCLEOTIDE SEQUENCE [LARGE SCALE GENOMIC DNA]</scope>
</reference>
<sequence>MHCACRLVLVPYRFRWFLTRFSVLIYTARYKQHVPIRPDTGMRNAHYRAVCTGPTGYDTRTACYREVPWVSPHGNEATPHLTTREQGYASSYRTGMRRRLVSPRENEASPCLPAGGRGDASSFDEWMRHRLVFQLANEAPPRLPAGTRRHEVSTAI</sequence>
<gene>
    <name evidence="1" type="ORF">B296_00055397</name>
</gene>
<protein>
    <submittedName>
        <fullName evidence="1">Uncharacterized protein</fullName>
    </submittedName>
</protein>
<accession>A0A426XR34</accession>
<evidence type="ECO:0000313" key="2">
    <source>
        <dbReference type="Proteomes" id="UP000287651"/>
    </source>
</evidence>
<comment type="caution">
    <text evidence="1">The sequence shown here is derived from an EMBL/GenBank/DDBJ whole genome shotgun (WGS) entry which is preliminary data.</text>
</comment>
<dbReference type="AlphaFoldDB" id="A0A426XR34"/>
<proteinExistence type="predicted"/>
<dbReference type="EMBL" id="AMZH03018221">
    <property type="protein sequence ID" value="RRT41891.1"/>
    <property type="molecule type" value="Genomic_DNA"/>
</dbReference>